<protein>
    <submittedName>
        <fullName evidence="3">Uncharacterized protein</fullName>
    </submittedName>
</protein>
<proteinExistence type="predicted"/>
<evidence type="ECO:0000313" key="3">
    <source>
        <dbReference type="EMBL" id="GAU99933.1"/>
    </source>
</evidence>
<keyword evidence="1" id="KW-0175">Coiled coil</keyword>
<accession>A0A1D1VLZ7</accession>
<evidence type="ECO:0000256" key="2">
    <source>
        <dbReference type="SAM" id="Phobius"/>
    </source>
</evidence>
<keyword evidence="2" id="KW-1133">Transmembrane helix</keyword>
<feature type="transmembrane region" description="Helical" evidence="2">
    <location>
        <begin position="47"/>
        <end position="67"/>
    </location>
</feature>
<dbReference type="AlphaFoldDB" id="A0A1D1VLZ7"/>
<dbReference type="Proteomes" id="UP000186922">
    <property type="component" value="Unassembled WGS sequence"/>
</dbReference>
<organism evidence="3 4">
    <name type="scientific">Ramazzottius varieornatus</name>
    <name type="common">Water bear</name>
    <name type="synonym">Tardigrade</name>
    <dbReference type="NCBI Taxonomy" id="947166"/>
    <lineage>
        <taxon>Eukaryota</taxon>
        <taxon>Metazoa</taxon>
        <taxon>Ecdysozoa</taxon>
        <taxon>Tardigrada</taxon>
        <taxon>Eutardigrada</taxon>
        <taxon>Parachela</taxon>
        <taxon>Hypsibioidea</taxon>
        <taxon>Ramazzottiidae</taxon>
        <taxon>Ramazzottius</taxon>
    </lineage>
</organism>
<keyword evidence="2" id="KW-0472">Membrane</keyword>
<gene>
    <name evidence="3" type="primary">RvY_10866-1</name>
    <name evidence="3" type="synonym">RvY_10866.1</name>
    <name evidence="3" type="ORF">RvY_10866</name>
</gene>
<reference evidence="3 4" key="1">
    <citation type="journal article" date="2016" name="Nat. Commun.">
        <title>Extremotolerant tardigrade genome and improved radiotolerance of human cultured cells by tardigrade-unique protein.</title>
        <authorList>
            <person name="Hashimoto T."/>
            <person name="Horikawa D.D."/>
            <person name="Saito Y."/>
            <person name="Kuwahara H."/>
            <person name="Kozuka-Hata H."/>
            <person name="Shin-I T."/>
            <person name="Minakuchi Y."/>
            <person name="Ohishi K."/>
            <person name="Motoyama A."/>
            <person name="Aizu T."/>
            <person name="Enomoto A."/>
            <person name="Kondo K."/>
            <person name="Tanaka S."/>
            <person name="Hara Y."/>
            <person name="Koshikawa S."/>
            <person name="Sagara H."/>
            <person name="Miura T."/>
            <person name="Yokobori S."/>
            <person name="Miyagawa K."/>
            <person name="Suzuki Y."/>
            <person name="Kubo T."/>
            <person name="Oyama M."/>
            <person name="Kohara Y."/>
            <person name="Fujiyama A."/>
            <person name="Arakawa K."/>
            <person name="Katayama T."/>
            <person name="Toyoda A."/>
            <person name="Kunieda T."/>
        </authorList>
    </citation>
    <scope>NUCLEOTIDE SEQUENCE [LARGE SCALE GENOMIC DNA]</scope>
    <source>
        <strain evidence="3 4">YOKOZUNA-1</strain>
    </source>
</reference>
<dbReference type="EMBL" id="BDGG01000005">
    <property type="protein sequence ID" value="GAU99933.1"/>
    <property type="molecule type" value="Genomic_DNA"/>
</dbReference>
<sequence length="338" mass="37779">MASLPFDRIIIQLQLMGFLSVNVNAGLSDISNRRPIRASVMSCLQAFAFSLVASMIWISAGAEIAVATTKHLAAKELAANSTTQADTSQLIDLIFRFRYSLRRVSFCVITTVFHMNRVSIQNGLLALQAITSSKKRFWGKIHSRLAFIFNLGIGGAVLVSFTSWSSRLLVNYSIIVLPAIDRPVAFLENLPSSAWMLITGICCTPGEYASFLIASLTVGVVAALSIHIEELVSEAHELRENVQACEELQFELRQLLHIMNNLDVAKVSKDLVSFPLLNKTFFIDNWEQNSVTGYLRPMQSYVRSLVRAIQQYPSIVEVWLFGVIEYSTLNEVQRCHQL</sequence>
<feature type="coiled-coil region" evidence="1">
    <location>
        <begin position="221"/>
        <end position="248"/>
    </location>
</feature>
<comment type="caution">
    <text evidence="3">The sequence shown here is derived from an EMBL/GenBank/DDBJ whole genome shotgun (WGS) entry which is preliminary data.</text>
</comment>
<keyword evidence="2" id="KW-0812">Transmembrane</keyword>
<evidence type="ECO:0000313" key="4">
    <source>
        <dbReference type="Proteomes" id="UP000186922"/>
    </source>
</evidence>
<keyword evidence="4" id="KW-1185">Reference proteome</keyword>
<name>A0A1D1VLZ7_RAMVA</name>
<feature type="transmembrane region" description="Helical" evidence="2">
    <location>
        <begin position="145"/>
        <end position="164"/>
    </location>
</feature>
<evidence type="ECO:0000256" key="1">
    <source>
        <dbReference type="SAM" id="Coils"/>
    </source>
</evidence>